<dbReference type="PANTHER" id="PTHR13774:SF17">
    <property type="entry name" value="PHENAZINE BIOSYNTHESIS-LIKE DOMAIN-CONTAINING PROTEIN"/>
    <property type="match status" value="1"/>
</dbReference>
<evidence type="ECO:0000256" key="1">
    <source>
        <dbReference type="ARBA" id="ARBA00008270"/>
    </source>
</evidence>
<dbReference type="Pfam" id="PF02567">
    <property type="entry name" value="PhzC-PhzF"/>
    <property type="match status" value="1"/>
</dbReference>
<evidence type="ECO:0000313" key="4">
    <source>
        <dbReference type="Proteomes" id="UP001213771"/>
    </source>
</evidence>
<dbReference type="SUPFAM" id="SSF54506">
    <property type="entry name" value="Diaminopimelate epimerase-like"/>
    <property type="match status" value="1"/>
</dbReference>
<dbReference type="InterPro" id="IPR003719">
    <property type="entry name" value="Phenazine_PhzF-like"/>
</dbReference>
<dbReference type="PANTHER" id="PTHR13774">
    <property type="entry name" value="PHENAZINE BIOSYNTHESIS PROTEIN"/>
    <property type="match status" value="1"/>
</dbReference>
<dbReference type="Gene3D" id="3.10.310.10">
    <property type="entry name" value="Diaminopimelate Epimerase, Chain A, domain 1"/>
    <property type="match status" value="2"/>
</dbReference>
<dbReference type="GO" id="GO:0016853">
    <property type="term" value="F:isomerase activity"/>
    <property type="evidence" value="ECO:0007669"/>
    <property type="project" value="UniProtKB-KW"/>
</dbReference>
<comment type="caution">
    <text evidence="3">The sequence shown here is derived from an EMBL/GenBank/DDBJ whole genome shotgun (WGS) entry which is preliminary data.</text>
</comment>
<reference evidence="3 4" key="1">
    <citation type="submission" date="2023-02" db="EMBL/GenBank/DDBJ databases">
        <authorList>
            <person name="Olszewska D."/>
        </authorList>
    </citation>
    <scope>NUCLEOTIDE SEQUENCE [LARGE SCALE GENOMIC DNA]</scope>
    <source>
        <strain evidence="3 4">FDU301</strain>
    </source>
</reference>
<keyword evidence="2" id="KW-0413">Isomerase</keyword>
<evidence type="ECO:0000313" key="3">
    <source>
        <dbReference type="EMBL" id="MDD9784646.1"/>
    </source>
</evidence>
<gene>
    <name evidence="3" type="ORF">PVE99_19975</name>
</gene>
<accession>A0ABD4WWT1</accession>
<dbReference type="Proteomes" id="UP001213771">
    <property type="component" value="Unassembled WGS sequence"/>
</dbReference>
<sequence>MSTNIYRVNAFAQDLTSGNPAYVIKSNGYMHQNAMQEIAKELGLPITAFLLEQGNGIYNLRWFTPSKEISLCGHGTLASAHILWEEEYVDVSYPLMFMTKSGPLQVKRVEQGIQIAFSTDEPIPVNITNTLQQLVSVPILQAAKNSDRYIIEVADEKSLKEIKPNLSLLATLPVTGLVVTSASPNYDFVSRYFAPKIGIKEDFVTGSAHCGLAPYWSQKLNKKQLYAFQASSRGGELYIDYKDDITYIIGQAYTVYKGVFNNSIKDDVNELVVRNSEKN</sequence>
<dbReference type="AlphaFoldDB" id="A0ABD4WWT1"/>
<dbReference type="RefSeq" id="WP_057243288.1">
    <property type="nucleotide sequence ID" value="NZ_CP058268.1"/>
</dbReference>
<protein>
    <submittedName>
        <fullName evidence="3">PhzF family phenazine biosynthesis protein</fullName>
    </submittedName>
</protein>
<organism evidence="3 4">
    <name type="scientific">Priestia megaterium</name>
    <name type="common">Bacillus megaterium</name>
    <dbReference type="NCBI Taxonomy" id="1404"/>
    <lineage>
        <taxon>Bacteria</taxon>
        <taxon>Bacillati</taxon>
        <taxon>Bacillota</taxon>
        <taxon>Bacilli</taxon>
        <taxon>Bacillales</taxon>
        <taxon>Bacillaceae</taxon>
        <taxon>Priestia</taxon>
    </lineage>
</organism>
<dbReference type="EMBL" id="JARAOX010000198">
    <property type="protein sequence ID" value="MDD9784646.1"/>
    <property type="molecule type" value="Genomic_DNA"/>
</dbReference>
<comment type="similarity">
    <text evidence="1">Belongs to the PhzF family.</text>
</comment>
<name>A0ABD4WWT1_PRIMG</name>
<dbReference type="PIRSF" id="PIRSF016184">
    <property type="entry name" value="PhzC_PhzF"/>
    <property type="match status" value="1"/>
</dbReference>
<evidence type="ECO:0000256" key="2">
    <source>
        <dbReference type="ARBA" id="ARBA00023235"/>
    </source>
</evidence>
<dbReference type="NCBIfam" id="TIGR00654">
    <property type="entry name" value="PhzF_family"/>
    <property type="match status" value="1"/>
</dbReference>
<proteinExistence type="inferred from homology"/>